<gene>
    <name evidence="3" type="ORF">Lnau_1387</name>
</gene>
<evidence type="ECO:0000313" key="4">
    <source>
        <dbReference type="Proteomes" id="UP000054725"/>
    </source>
</evidence>
<sequence>MVRIALTNQNSNSLYKTAIVDLSERTCLLNNEDKINLYYFKKLDFSHPLLSETLDHSPTNSYCYHFDDLADLWLLPRRIYGALIHNNNSADTKFTLSPSASFYKLKTIYQIPFSLDFHREAKERITVNQLNNIVSYFSDFQFQFQDKLVINTEFHYSDLPAEVDGDALYTKDEKLMKLLEQADDFETLELRYINHFIGFGVFARQNLSKGTCISFYYGKKKLKPQKMNYFFHPKLDSLNMGIDARECGNIARFINHAPDAKDCPPSFMTANLISISYNIFGIEVMAFFALRDIKKGDQLLFNYSKKYFDKLELFKFKLDGNLVNSNNEKLVDNREQKNASLRVFARNGIKQALFKLIKHYSLVVLTILVLVLVLHHLTFNTN</sequence>
<accession>A0A0W0WVR1</accession>
<comment type="caution">
    <text evidence="3">The sequence shown here is derived from an EMBL/GenBank/DDBJ whole genome shotgun (WGS) entry which is preliminary data.</text>
</comment>
<dbReference type="GO" id="GO:0005700">
    <property type="term" value="C:polytene chromosome"/>
    <property type="evidence" value="ECO:0007669"/>
    <property type="project" value="TreeGrafter"/>
</dbReference>
<dbReference type="InterPro" id="IPR046341">
    <property type="entry name" value="SET_dom_sf"/>
</dbReference>
<keyword evidence="1" id="KW-1133">Transmembrane helix</keyword>
<keyword evidence="1" id="KW-0472">Membrane</keyword>
<dbReference type="Proteomes" id="UP000054725">
    <property type="component" value="Unassembled WGS sequence"/>
</dbReference>
<dbReference type="EMBL" id="LNYO01000013">
    <property type="protein sequence ID" value="KTD36403.1"/>
    <property type="molecule type" value="Genomic_DNA"/>
</dbReference>
<dbReference type="InterPro" id="IPR001214">
    <property type="entry name" value="SET_dom"/>
</dbReference>
<name>A0A0W0WVR1_9GAMM</name>
<proteinExistence type="predicted"/>
<dbReference type="PANTHER" id="PTHR46167:SF1">
    <property type="entry name" value="N-LYSINE METHYLTRANSFERASE KMT5A"/>
    <property type="match status" value="1"/>
</dbReference>
<dbReference type="PROSITE" id="PS50280">
    <property type="entry name" value="SET"/>
    <property type="match status" value="1"/>
</dbReference>
<dbReference type="STRING" id="45070.Lnau_1387"/>
<organism evidence="3 4">
    <name type="scientific">Legionella nautarum</name>
    <dbReference type="NCBI Taxonomy" id="45070"/>
    <lineage>
        <taxon>Bacteria</taxon>
        <taxon>Pseudomonadati</taxon>
        <taxon>Pseudomonadota</taxon>
        <taxon>Gammaproteobacteria</taxon>
        <taxon>Legionellales</taxon>
        <taxon>Legionellaceae</taxon>
        <taxon>Legionella</taxon>
    </lineage>
</organism>
<dbReference type="Pfam" id="PF00856">
    <property type="entry name" value="SET"/>
    <property type="match status" value="1"/>
</dbReference>
<evidence type="ECO:0000256" key="1">
    <source>
        <dbReference type="SAM" id="Phobius"/>
    </source>
</evidence>
<evidence type="ECO:0000259" key="2">
    <source>
        <dbReference type="PROSITE" id="PS50280"/>
    </source>
</evidence>
<reference evidence="3 4" key="1">
    <citation type="submission" date="2015-11" db="EMBL/GenBank/DDBJ databases">
        <title>Genomic analysis of 38 Legionella species identifies large and diverse effector repertoires.</title>
        <authorList>
            <person name="Burstein D."/>
            <person name="Amaro F."/>
            <person name="Zusman T."/>
            <person name="Lifshitz Z."/>
            <person name="Cohen O."/>
            <person name="Gilbert J.A."/>
            <person name="Pupko T."/>
            <person name="Shuman H.A."/>
            <person name="Segal G."/>
        </authorList>
    </citation>
    <scope>NUCLEOTIDE SEQUENCE [LARGE SCALE GENOMIC DNA]</scope>
    <source>
        <strain evidence="3 4">ATCC 49506</strain>
    </source>
</reference>
<protein>
    <submittedName>
        <fullName evidence="3">Eukaryotic huntingtin interacting protein B</fullName>
    </submittedName>
</protein>
<dbReference type="SMART" id="SM00317">
    <property type="entry name" value="SET"/>
    <property type="match status" value="1"/>
</dbReference>
<dbReference type="InterPro" id="IPR051760">
    <property type="entry name" value="KMT5A"/>
</dbReference>
<dbReference type="OrthoDB" id="5652580at2"/>
<dbReference type="RefSeq" id="WP_058504405.1">
    <property type="nucleotide sequence ID" value="NZ_CAAAIF010000014.1"/>
</dbReference>
<feature type="domain" description="SET" evidence="2">
    <location>
        <begin position="186"/>
        <end position="304"/>
    </location>
</feature>
<dbReference type="GO" id="GO:0006357">
    <property type="term" value="P:regulation of transcription by RNA polymerase II"/>
    <property type="evidence" value="ECO:0007669"/>
    <property type="project" value="TreeGrafter"/>
</dbReference>
<dbReference type="AlphaFoldDB" id="A0A0W0WVR1"/>
<dbReference type="SUPFAM" id="SSF82199">
    <property type="entry name" value="SET domain"/>
    <property type="match status" value="1"/>
</dbReference>
<dbReference type="PANTHER" id="PTHR46167">
    <property type="entry name" value="N-LYSINE METHYLTRANSFERASE KMT5A"/>
    <property type="match status" value="1"/>
</dbReference>
<feature type="transmembrane region" description="Helical" evidence="1">
    <location>
        <begin position="360"/>
        <end position="379"/>
    </location>
</feature>
<keyword evidence="4" id="KW-1185">Reference proteome</keyword>
<dbReference type="Gene3D" id="2.170.270.10">
    <property type="entry name" value="SET domain"/>
    <property type="match status" value="1"/>
</dbReference>
<feature type="transmembrane region" description="Helical" evidence="1">
    <location>
        <begin position="267"/>
        <end position="290"/>
    </location>
</feature>
<keyword evidence="1" id="KW-0812">Transmembrane</keyword>
<dbReference type="GO" id="GO:0042799">
    <property type="term" value="F:histone H4K20 methyltransferase activity"/>
    <property type="evidence" value="ECO:0007669"/>
    <property type="project" value="TreeGrafter"/>
</dbReference>
<evidence type="ECO:0000313" key="3">
    <source>
        <dbReference type="EMBL" id="KTD36403.1"/>
    </source>
</evidence>
<dbReference type="PATRIC" id="fig|45070.6.peg.1455"/>